<dbReference type="InterPro" id="IPR055776">
    <property type="entry name" value="DUF7352"/>
</dbReference>
<accession>A0A6H2A2W0</accession>
<reference evidence="2" key="1">
    <citation type="submission" date="2020-03" db="EMBL/GenBank/DDBJ databases">
        <title>The deep terrestrial virosphere.</title>
        <authorList>
            <person name="Holmfeldt K."/>
            <person name="Nilsson E."/>
            <person name="Simone D."/>
            <person name="Lopez-Fernandez M."/>
            <person name="Wu X."/>
            <person name="de Brujin I."/>
            <person name="Lundin D."/>
            <person name="Andersson A."/>
            <person name="Bertilsson S."/>
            <person name="Dopson M."/>
        </authorList>
    </citation>
    <scope>NUCLEOTIDE SEQUENCE</scope>
    <source>
        <strain evidence="2">TM448A05235</strain>
    </source>
</reference>
<protein>
    <recommendedName>
        <fullName evidence="1">DUF7352 domain-containing protein</fullName>
    </recommendedName>
</protein>
<evidence type="ECO:0000313" key="2">
    <source>
        <dbReference type="EMBL" id="QJA54523.1"/>
    </source>
</evidence>
<proteinExistence type="predicted"/>
<organism evidence="2">
    <name type="scientific">viral metagenome</name>
    <dbReference type="NCBI Taxonomy" id="1070528"/>
    <lineage>
        <taxon>unclassified sequences</taxon>
        <taxon>metagenomes</taxon>
        <taxon>organismal metagenomes</taxon>
    </lineage>
</organism>
<feature type="domain" description="DUF7352" evidence="1">
    <location>
        <begin position="1"/>
        <end position="84"/>
    </location>
</feature>
<gene>
    <name evidence="2" type="ORF">TM448A05235_0003</name>
</gene>
<dbReference type="EMBL" id="MT144514">
    <property type="protein sequence ID" value="QJA54523.1"/>
    <property type="molecule type" value="Genomic_DNA"/>
</dbReference>
<name>A0A6H2A2W0_9ZZZZ</name>
<evidence type="ECO:0000259" key="1">
    <source>
        <dbReference type="Pfam" id="PF24043"/>
    </source>
</evidence>
<dbReference type="AlphaFoldDB" id="A0A6H2A2W0"/>
<sequence>MRTIYKYQCLEMDNFTIEMPTGSHILTVQMQRGEPCIWAIVDPDAFPEQRHFQLFGTGHPIDGIGRYIGTFQLMGGNLVFHLFEV</sequence>
<dbReference type="Pfam" id="PF24043">
    <property type="entry name" value="DUF7352"/>
    <property type="match status" value="1"/>
</dbReference>